<dbReference type="PANTHER" id="PTHR47347">
    <property type="entry name" value="GOLGIN CANDIDATE 5"/>
    <property type="match status" value="1"/>
</dbReference>
<feature type="coiled-coil region" evidence="1">
    <location>
        <begin position="70"/>
        <end position="97"/>
    </location>
</feature>
<dbReference type="AlphaFoldDB" id="A0A5E4GGE1"/>
<proteinExistence type="predicted"/>
<dbReference type="PANTHER" id="PTHR47347:SF2">
    <property type="entry name" value="GOLGIN CANDIDATE 5"/>
    <property type="match status" value="1"/>
</dbReference>
<dbReference type="Gramene" id="VVA38598">
    <property type="protein sequence ID" value="VVA38598"/>
    <property type="gene ID" value="Prudul26B005163"/>
</dbReference>
<gene>
    <name evidence="2" type="ORF">ALMOND_2B005163</name>
</gene>
<dbReference type="EMBL" id="CABIKO010000662">
    <property type="protein sequence ID" value="VVA38598.1"/>
    <property type="molecule type" value="Genomic_DNA"/>
</dbReference>
<evidence type="ECO:0000313" key="2">
    <source>
        <dbReference type="EMBL" id="VVA38598.1"/>
    </source>
</evidence>
<organism evidence="2 3">
    <name type="scientific">Prunus dulcis</name>
    <name type="common">Almond</name>
    <name type="synonym">Amygdalus dulcis</name>
    <dbReference type="NCBI Taxonomy" id="3755"/>
    <lineage>
        <taxon>Eukaryota</taxon>
        <taxon>Viridiplantae</taxon>
        <taxon>Streptophyta</taxon>
        <taxon>Embryophyta</taxon>
        <taxon>Tracheophyta</taxon>
        <taxon>Spermatophyta</taxon>
        <taxon>Magnoliopsida</taxon>
        <taxon>eudicotyledons</taxon>
        <taxon>Gunneridae</taxon>
        <taxon>Pentapetalae</taxon>
        <taxon>rosids</taxon>
        <taxon>fabids</taxon>
        <taxon>Rosales</taxon>
        <taxon>Rosaceae</taxon>
        <taxon>Amygdaloideae</taxon>
        <taxon>Amygdaleae</taxon>
        <taxon>Prunus</taxon>
    </lineage>
</organism>
<name>A0A5E4GGE1_PRUDU</name>
<dbReference type="Proteomes" id="UP000327085">
    <property type="component" value="Chromosome 1"/>
</dbReference>
<keyword evidence="1" id="KW-0175">Coiled coil</keyword>
<sequence length="141" mass="15665">MTVPISVFQKLGFNSLGSISLFSPSLSLVQLSLSPKQSSFSLSGGYSSKLNSTVHIHERKSNDAEVESLREEYHQRIATLERKVYALTKEKDTLRREQNKKSDAAALLKEKDEIINQVMAEEWRGSVGKSLWGTSPISPGP</sequence>
<evidence type="ECO:0000256" key="1">
    <source>
        <dbReference type="SAM" id="Coils"/>
    </source>
</evidence>
<accession>A0A5E4GGE1</accession>
<protein>
    <submittedName>
        <fullName evidence="2">PREDICTED: golgin</fullName>
    </submittedName>
</protein>
<evidence type="ECO:0000313" key="3">
    <source>
        <dbReference type="Proteomes" id="UP000327085"/>
    </source>
</evidence>
<reference evidence="3" key="1">
    <citation type="journal article" date="2020" name="Plant J.">
        <title>Transposons played a major role in the diversification between the closely related almond and peach genomes: results from the almond genome sequence.</title>
        <authorList>
            <person name="Alioto T."/>
            <person name="Alexiou K.G."/>
            <person name="Bardil A."/>
            <person name="Barteri F."/>
            <person name="Castanera R."/>
            <person name="Cruz F."/>
            <person name="Dhingra A."/>
            <person name="Duval H."/>
            <person name="Fernandez I Marti A."/>
            <person name="Frias L."/>
            <person name="Galan B."/>
            <person name="Garcia J.L."/>
            <person name="Howad W."/>
            <person name="Gomez-Garrido J."/>
            <person name="Gut M."/>
            <person name="Julca I."/>
            <person name="Morata J."/>
            <person name="Puigdomenech P."/>
            <person name="Ribeca P."/>
            <person name="Rubio Cabetas M.J."/>
            <person name="Vlasova A."/>
            <person name="Wirthensohn M."/>
            <person name="Garcia-Mas J."/>
            <person name="Gabaldon T."/>
            <person name="Casacuberta J.M."/>
            <person name="Arus P."/>
        </authorList>
    </citation>
    <scope>NUCLEOTIDE SEQUENCE [LARGE SCALE GENOMIC DNA]</scope>
    <source>
        <strain evidence="3">cv. Texas</strain>
    </source>
</reference>